<feature type="region of interest" description="Disordered" evidence="1">
    <location>
        <begin position="150"/>
        <end position="232"/>
    </location>
</feature>
<evidence type="ECO:0000256" key="1">
    <source>
        <dbReference type="SAM" id="MobiDB-lite"/>
    </source>
</evidence>
<gene>
    <name evidence="2" type="ORF">I7X39_18940</name>
</gene>
<protein>
    <submittedName>
        <fullName evidence="2">Phasin family protein</fullName>
    </submittedName>
</protein>
<comment type="caution">
    <text evidence="2">The sequence shown here is derived from an EMBL/GenBank/DDBJ whole genome shotgun (WGS) entry which is preliminary data.</text>
</comment>
<dbReference type="PANTHER" id="PTHR38664">
    <property type="entry name" value="SLR0058 PROTEIN"/>
    <property type="match status" value="1"/>
</dbReference>
<evidence type="ECO:0000313" key="3">
    <source>
        <dbReference type="Proteomes" id="UP000613266"/>
    </source>
</evidence>
<dbReference type="InterPro" id="IPR008769">
    <property type="entry name" value="PhaF_PhaI"/>
</dbReference>
<accession>A0A931NFM9</accession>
<dbReference type="PANTHER" id="PTHR38664:SF1">
    <property type="entry name" value="SLR0058 PROTEIN"/>
    <property type="match status" value="1"/>
</dbReference>
<dbReference type="EMBL" id="JAEDAK010000016">
    <property type="protein sequence ID" value="MBH9578972.1"/>
    <property type="molecule type" value="Genomic_DNA"/>
</dbReference>
<feature type="compositionally biased region" description="Low complexity" evidence="1">
    <location>
        <begin position="206"/>
        <end position="232"/>
    </location>
</feature>
<organism evidence="2 3">
    <name type="scientific">Inhella proteolytica</name>
    <dbReference type="NCBI Taxonomy" id="2795029"/>
    <lineage>
        <taxon>Bacteria</taxon>
        <taxon>Pseudomonadati</taxon>
        <taxon>Pseudomonadota</taxon>
        <taxon>Betaproteobacteria</taxon>
        <taxon>Burkholderiales</taxon>
        <taxon>Sphaerotilaceae</taxon>
        <taxon>Inhella</taxon>
    </lineage>
</organism>
<name>A0A931NFM9_9BURK</name>
<keyword evidence="3" id="KW-1185">Reference proteome</keyword>
<dbReference type="RefSeq" id="WP_198112737.1">
    <property type="nucleotide sequence ID" value="NZ_JAEDAK010000016.1"/>
</dbReference>
<dbReference type="Proteomes" id="UP000613266">
    <property type="component" value="Unassembled WGS sequence"/>
</dbReference>
<reference evidence="2" key="1">
    <citation type="submission" date="2020-12" db="EMBL/GenBank/DDBJ databases">
        <title>The genome sequence of Inhella sp. 1Y17.</title>
        <authorList>
            <person name="Liu Y."/>
        </authorList>
    </citation>
    <scope>NUCLEOTIDE SEQUENCE</scope>
    <source>
        <strain evidence="2">1Y17</strain>
    </source>
</reference>
<evidence type="ECO:0000313" key="2">
    <source>
        <dbReference type="EMBL" id="MBH9578972.1"/>
    </source>
</evidence>
<dbReference type="Pfam" id="PF05597">
    <property type="entry name" value="Phasin"/>
    <property type="match status" value="1"/>
</dbReference>
<sequence length="232" mass="23579">MVKKLQKMAGKKAAPAANGFNPAHLLDGQIAQNVRDSAQQIWAAGLAAFSKTQGEGGKVFDALVKEGMNLQKKTQNLAEQKFGAVASKMTGMANEVGSKAGQQWDKLESIFEERVARALKSLGVPSGKDIGSLIARIDALSAAVGFAPSKKASKPAKKAEPKAAAKPVAKKAAAKPAAKPVAKKAAAKPAAKPVAKKAAEPKAPAKRAAAPRKAAAKPAAPVAAPAAEAAQA</sequence>
<dbReference type="AlphaFoldDB" id="A0A931NFM9"/>
<proteinExistence type="predicted"/>